<dbReference type="SUPFAM" id="SSF82708">
    <property type="entry name" value="R3H domain"/>
    <property type="match status" value="1"/>
</dbReference>
<feature type="compositionally biased region" description="Low complexity" evidence="1">
    <location>
        <begin position="241"/>
        <end position="250"/>
    </location>
</feature>
<organism evidence="3 4">
    <name type="scientific">Oikopleura dioica</name>
    <name type="common">Tunicate</name>
    <dbReference type="NCBI Taxonomy" id="34765"/>
    <lineage>
        <taxon>Eukaryota</taxon>
        <taxon>Metazoa</taxon>
        <taxon>Chordata</taxon>
        <taxon>Tunicata</taxon>
        <taxon>Appendicularia</taxon>
        <taxon>Copelata</taxon>
        <taxon>Oikopleuridae</taxon>
        <taxon>Oikopleura</taxon>
    </lineage>
</organism>
<feature type="domain" description="R3H" evidence="2">
    <location>
        <begin position="5"/>
        <end position="60"/>
    </location>
</feature>
<feature type="compositionally biased region" description="Polar residues" evidence="1">
    <location>
        <begin position="531"/>
        <end position="548"/>
    </location>
</feature>
<evidence type="ECO:0000313" key="3">
    <source>
        <dbReference type="EMBL" id="CAG5102341.1"/>
    </source>
</evidence>
<evidence type="ECO:0000259" key="2">
    <source>
        <dbReference type="Pfam" id="PF01424"/>
    </source>
</evidence>
<dbReference type="Pfam" id="PF01424">
    <property type="entry name" value="R3H"/>
    <property type="match status" value="1"/>
</dbReference>
<keyword evidence="4" id="KW-1185">Reference proteome</keyword>
<gene>
    <name evidence="3" type="ORF">OKIOD_LOCUS9020</name>
</gene>
<evidence type="ECO:0000256" key="1">
    <source>
        <dbReference type="SAM" id="MobiDB-lite"/>
    </source>
</evidence>
<feature type="region of interest" description="Disordered" evidence="1">
    <location>
        <begin position="221"/>
        <end position="359"/>
    </location>
</feature>
<feature type="region of interest" description="Disordered" evidence="1">
    <location>
        <begin position="519"/>
        <end position="562"/>
    </location>
</feature>
<name>A0ABN7SPC6_OIKDI</name>
<dbReference type="EMBL" id="OU015566">
    <property type="protein sequence ID" value="CAG5102341.1"/>
    <property type="molecule type" value="Genomic_DNA"/>
</dbReference>
<dbReference type="InterPro" id="IPR001374">
    <property type="entry name" value="R3H_dom"/>
</dbReference>
<proteinExistence type="predicted"/>
<protein>
    <submittedName>
        <fullName evidence="3">Oidioi.mRNA.OKI2018_I69.chr1.g255.t1.cds</fullName>
    </submittedName>
</protein>
<dbReference type="InterPro" id="IPR039884">
    <property type="entry name" value="R3HC1/R3HCL"/>
</dbReference>
<dbReference type="InterPro" id="IPR012677">
    <property type="entry name" value="Nucleotide-bd_a/b_plait_sf"/>
</dbReference>
<reference evidence="3 4" key="1">
    <citation type="submission" date="2021-04" db="EMBL/GenBank/DDBJ databases">
        <authorList>
            <person name="Bliznina A."/>
        </authorList>
    </citation>
    <scope>NUCLEOTIDE SEQUENCE [LARGE SCALE GENOMIC DNA]</scope>
</reference>
<dbReference type="InterPro" id="IPR036867">
    <property type="entry name" value="R3H_dom_sf"/>
</dbReference>
<accession>A0ABN7SPC6</accession>
<feature type="region of interest" description="Disordered" evidence="1">
    <location>
        <begin position="70"/>
        <end position="99"/>
    </location>
</feature>
<evidence type="ECO:0000313" key="4">
    <source>
        <dbReference type="Proteomes" id="UP001158576"/>
    </source>
</evidence>
<feature type="compositionally biased region" description="Basic and acidic residues" evidence="1">
    <location>
        <begin position="519"/>
        <end position="529"/>
    </location>
</feature>
<dbReference type="Proteomes" id="UP001158576">
    <property type="component" value="Chromosome 1"/>
</dbReference>
<dbReference type="PANTHER" id="PTHR21678:SF0">
    <property type="entry name" value="C3H1-TYPE DOMAIN-CONTAINING PROTEIN"/>
    <property type="match status" value="1"/>
</dbReference>
<feature type="compositionally biased region" description="Polar residues" evidence="1">
    <location>
        <begin position="70"/>
        <end position="79"/>
    </location>
</feature>
<dbReference type="Gene3D" id="3.30.70.330">
    <property type="match status" value="1"/>
</dbReference>
<sequence>MTLEKLIEFEKRDKSHPEDALVLEPSSGWHRYIVHQAVLLFAKLCSFSVGEGARRRPVICFAAKFKNNGQENGHSNSASSRRRPNYAPPSSRAEAKKPVDERLAAQLTSRKNLLTAYSRVPELNPHAPSFVPVFNTNTNSSPHVPIMPVPQLNNLLNLQASSFTPRLPFPPELLSQLLPNTINSLPAPSPVALSSSPTVPIQRSTDLSQFVSTFKEFVPLSERKESFSPPDSIDEAPYSPPSQVQSPSSQTDSKPKVQRPAYVPPHLRNRKPEQPKPDQKRDLTEDEKDRQKNRERKEKAMALKNEEERPAYSSFKQDRKTRRNSFTKNPQSRMDMPRERSPVRSETPPSKPFTLADDYEFTSDEDLDRDWADDEIEDSVLEEISILGLNLKRSYDIVIPNYMLEIYDFPKSVRTRDLIAAFSTTYDGFSVRWIDDTHALAIFRSKNQCEEALARGGSGEFRVRELSKSSDVSRRKAASVAKEQRWEASSNAVRPEMNPTVAKRMIAANLDSVIAKQIRSAEREERALKGESSSPVQQKPSRSTSSHFVHNPLTVDSGGPQS</sequence>
<feature type="compositionally biased region" description="Basic and acidic residues" evidence="1">
    <location>
        <begin position="270"/>
        <end position="310"/>
    </location>
</feature>
<dbReference type="PANTHER" id="PTHR21678">
    <property type="entry name" value="GROWTH INHIBITION AND DIFFERENTIATION RELATED PROTEIN 88"/>
    <property type="match status" value="1"/>
</dbReference>